<gene>
    <name evidence="9" type="ORF">CPA40_06650</name>
</gene>
<dbReference type="RefSeq" id="WP_107044220.1">
    <property type="nucleotide sequence ID" value="NZ_NWTX01000010.1"/>
</dbReference>
<dbReference type="EMBL" id="NWTX01000010">
    <property type="protein sequence ID" value="PST46257.1"/>
    <property type="molecule type" value="Genomic_DNA"/>
</dbReference>
<evidence type="ECO:0000256" key="4">
    <source>
        <dbReference type="ARBA" id="ARBA00022984"/>
    </source>
</evidence>
<evidence type="ECO:0000259" key="8">
    <source>
        <dbReference type="PROSITE" id="PS52029"/>
    </source>
</evidence>
<dbReference type="GO" id="GO:0008360">
    <property type="term" value="P:regulation of cell shape"/>
    <property type="evidence" value="ECO:0007669"/>
    <property type="project" value="UniProtKB-UniRule"/>
</dbReference>
<reference evidence="9 10" key="2">
    <citation type="submission" date="2018-03" db="EMBL/GenBank/DDBJ databases">
        <title>The comparative genomics of Bifidobacterium callitrichos reflects dietary carbohydrate utilization within the common marmoset gut.</title>
        <authorList>
            <person name="Rani A."/>
        </authorList>
    </citation>
    <scope>NUCLEOTIDE SEQUENCE [LARGE SCALE GENOMIC DNA]</scope>
    <source>
        <strain evidence="9 10">UMA51805</strain>
    </source>
</reference>
<dbReference type="Gene3D" id="2.40.440.10">
    <property type="entry name" value="L,D-transpeptidase catalytic domain-like"/>
    <property type="match status" value="1"/>
</dbReference>
<name>A0A2T3G9W0_9BIFI</name>
<dbReference type="InterPro" id="IPR050979">
    <property type="entry name" value="LD-transpeptidase"/>
</dbReference>
<dbReference type="CDD" id="cd16913">
    <property type="entry name" value="YkuD_like"/>
    <property type="match status" value="1"/>
</dbReference>
<keyword evidence="7" id="KW-0812">Transmembrane</keyword>
<dbReference type="SUPFAM" id="SSF141523">
    <property type="entry name" value="L,D-transpeptidase catalytic domain-like"/>
    <property type="match status" value="1"/>
</dbReference>
<keyword evidence="7" id="KW-1133">Transmembrane helix</keyword>
<feature type="active site" description="Proton donor/acceptor" evidence="6">
    <location>
        <position position="522"/>
    </location>
</feature>
<dbReference type="InterPro" id="IPR038063">
    <property type="entry name" value="Transpep_catalytic_dom"/>
</dbReference>
<dbReference type="AlphaFoldDB" id="A0A2T3G9W0"/>
<evidence type="ECO:0000256" key="3">
    <source>
        <dbReference type="ARBA" id="ARBA00022960"/>
    </source>
</evidence>
<protein>
    <submittedName>
        <fullName evidence="9">L,D-transpeptidase</fullName>
    </submittedName>
</protein>
<dbReference type="Proteomes" id="UP000240228">
    <property type="component" value="Unassembled WGS sequence"/>
</dbReference>
<keyword evidence="10" id="KW-1185">Reference proteome</keyword>
<organism evidence="9 10">
    <name type="scientific">Bifidobacterium callitrichos</name>
    <dbReference type="NCBI Taxonomy" id="762209"/>
    <lineage>
        <taxon>Bacteria</taxon>
        <taxon>Bacillati</taxon>
        <taxon>Actinomycetota</taxon>
        <taxon>Actinomycetes</taxon>
        <taxon>Bifidobacteriales</taxon>
        <taxon>Bifidobacteriaceae</taxon>
        <taxon>Bifidobacterium</taxon>
    </lineage>
</organism>
<evidence type="ECO:0000313" key="9">
    <source>
        <dbReference type="EMBL" id="PST46257.1"/>
    </source>
</evidence>
<keyword evidence="3 6" id="KW-0133">Cell shape</keyword>
<evidence type="ECO:0000256" key="2">
    <source>
        <dbReference type="ARBA" id="ARBA00022679"/>
    </source>
</evidence>
<evidence type="ECO:0000313" key="10">
    <source>
        <dbReference type="Proteomes" id="UP000240228"/>
    </source>
</evidence>
<dbReference type="GO" id="GO:0071555">
    <property type="term" value="P:cell wall organization"/>
    <property type="evidence" value="ECO:0007669"/>
    <property type="project" value="UniProtKB-UniRule"/>
</dbReference>
<dbReference type="Pfam" id="PF03734">
    <property type="entry name" value="YkuD"/>
    <property type="match status" value="1"/>
</dbReference>
<keyword evidence="7" id="KW-0472">Membrane</keyword>
<sequence length="577" mass="60282">MTDEQTQRMSNWQPEYGAMRGDFESTQRMAPIAAAAVPMPGVAGGTNGGASYASRHQVAGHAQAAQASAAGAAPAASSVPAGVSGITDIPADAIAVKAKSSHKGLIITLLIVGVLLAALVGAFFTARWYFSDRVAPGVRFGATSVVGQTRDELADTVNAAVNDSAITVKDTTSGSSVTAALKDLGVSVDVDKTVDSLLGAKSSSNLLEDLVRVNPFSRVNVPLTATTNDFTLNDYLSSKLIDESGRAVPSSIAYNAESKAFVATEGRSGSTPDDTKVVAAVKQAIAEPGTAATVSVADKTVDTPITLATAQQAADQANQRLTSPIVMTNGDAKEFTLPAAEVAKWIKPTGEPSKGSITLSYDTEAIKQYLAAQLPEELNQKMVSQVDIVDGNGTVVIKAQTKGVNGVAIKDTDAAAAEVASSLEQGQGGTVQVAADVTKYDTKQKKSEYRIVVDKSSQTATVYQNGAVIKTFNVVTGKGSTQTDNGTFYVYLKYKTQTMRGEDYVTPNVRWVTYFNGGEGFHSAPWNYNAIAAGDPVSHGSHGCVNMYDEDANWIYTNIPDGTIVQVVGSQPSAPTR</sequence>
<dbReference type="GO" id="GO:0018104">
    <property type="term" value="P:peptidoglycan-protein cross-linking"/>
    <property type="evidence" value="ECO:0007669"/>
    <property type="project" value="TreeGrafter"/>
</dbReference>
<feature type="transmembrane region" description="Helical" evidence="7">
    <location>
        <begin position="105"/>
        <end position="130"/>
    </location>
</feature>
<dbReference type="GO" id="GO:0016740">
    <property type="term" value="F:transferase activity"/>
    <property type="evidence" value="ECO:0007669"/>
    <property type="project" value="UniProtKB-KW"/>
</dbReference>
<keyword evidence="2" id="KW-0808">Transferase</keyword>
<evidence type="ECO:0000256" key="7">
    <source>
        <dbReference type="SAM" id="Phobius"/>
    </source>
</evidence>
<dbReference type="PANTHER" id="PTHR30582:SF2">
    <property type="entry name" value="L,D-TRANSPEPTIDASE YCIB-RELATED"/>
    <property type="match status" value="1"/>
</dbReference>
<keyword evidence="4 6" id="KW-0573">Peptidoglycan synthesis</keyword>
<comment type="pathway">
    <text evidence="1 6">Cell wall biogenesis; peptidoglycan biosynthesis.</text>
</comment>
<evidence type="ECO:0000256" key="1">
    <source>
        <dbReference type="ARBA" id="ARBA00004752"/>
    </source>
</evidence>
<evidence type="ECO:0000256" key="5">
    <source>
        <dbReference type="ARBA" id="ARBA00023316"/>
    </source>
</evidence>
<proteinExistence type="predicted"/>
<evidence type="ECO:0000256" key="6">
    <source>
        <dbReference type="PROSITE-ProRule" id="PRU01373"/>
    </source>
</evidence>
<dbReference type="PROSITE" id="PS52029">
    <property type="entry name" value="LD_TPASE"/>
    <property type="match status" value="1"/>
</dbReference>
<feature type="domain" description="L,D-TPase catalytic" evidence="8">
    <location>
        <begin position="449"/>
        <end position="568"/>
    </location>
</feature>
<keyword evidence="5 6" id="KW-0961">Cell wall biogenesis/degradation</keyword>
<comment type="caution">
    <text evidence="9">The sequence shown here is derived from an EMBL/GenBank/DDBJ whole genome shotgun (WGS) entry which is preliminary data.</text>
</comment>
<dbReference type="GO" id="GO:0005576">
    <property type="term" value="C:extracellular region"/>
    <property type="evidence" value="ECO:0007669"/>
    <property type="project" value="TreeGrafter"/>
</dbReference>
<dbReference type="PANTHER" id="PTHR30582">
    <property type="entry name" value="L,D-TRANSPEPTIDASE"/>
    <property type="match status" value="1"/>
</dbReference>
<dbReference type="UniPathway" id="UPA00219"/>
<dbReference type="InterPro" id="IPR005490">
    <property type="entry name" value="LD_TPept_cat_dom"/>
</dbReference>
<accession>A0A2T3G9W0</accession>
<reference evidence="10" key="1">
    <citation type="submission" date="2017-09" db="EMBL/GenBank/DDBJ databases">
        <authorList>
            <person name="Sela D.A."/>
            <person name="Albert K."/>
        </authorList>
    </citation>
    <scope>NUCLEOTIDE SEQUENCE [LARGE SCALE GENOMIC DNA]</scope>
    <source>
        <strain evidence="10">UMA51805</strain>
    </source>
</reference>
<dbReference type="GO" id="GO:0071972">
    <property type="term" value="F:peptidoglycan L,D-transpeptidase activity"/>
    <property type="evidence" value="ECO:0007669"/>
    <property type="project" value="TreeGrafter"/>
</dbReference>
<feature type="active site" description="Nucleophile" evidence="6">
    <location>
        <position position="544"/>
    </location>
</feature>